<dbReference type="Pfam" id="PF10593">
    <property type="entry name" value="Z1"/>
    <property type="match status" value="1"/>
</dbReference>
<reference evidence="2 3" key="1">
    <citation type="submission" date="2020-01" db="EMBL/GenBank/DDBJ databases">
        <title>The genomic epidemiology of tigecycline resistance gene tet(X) variants in a swine farm in China.</title>
        <authorList>
            <person name="Peng K."/>
            <person name="Li R."/>
        </authorList>
    </citation>
    <scope>NUCLEOTIDE SEQUENCE [LARGE SCALE GENOMIC DNA]</scope>
    <source>
        <strain evidence="2 3">ZN3</strain>
    </source>
</reference>
<name>A0A6G6SSX6_PROVU</name>
<evidence type="ECO:0000259" key="1">
    <source>
        <dbReference type="Pfam" id="PF10593"/>
    </source>
</evidence>
<keyword evidence="2" id="KW-0540">Nuclease</keyword>
<accession>A0A6G6SSX6</accession>
<organism evidence="2 3">
    <name type="scientific">Proteus vulgaris</name>
    <dbReference type="NCBI Taxonomy" id="585"/>
    <lineage>
        <taxon>Bacteria</taxon>
        <taxon>Pseudomonadati</taxon>
        <taxon>Pseudomonadota</taxon>
        <taxon>Gammaproteobacteria</taxon>
        <taxon>Enterobacterales</taxon>
        <taxon>Morganellaceae</taxon>
        <taxon>Proteus</taxon>
    </lineage>
</organism>
<dbReference type="REBASE" id="396791">
    <property type="entry name" value="PvuZN3ORF13495P"/>
</dbReference>
<proteinExistence type="predicted"/>
<evidence type="ECO:0000313" key="3">
    <source>
        <dbReference type="Proteomes" id="UP000503287"/>
    </source>
</evidence>
<dbReference type="EMBL" id="CP047344">
    <property type="protein sequence ID" value="QIF96149.1"/>
    <property type="molecule type" value="Genomic_DNA"/>
</dbReference>
<dbReference type="GO" id="GO:0004519">
    <property type="term" value="F:endonuclease activity"/>
    <property type="evidence" value="ECO:0007669"/>
    <property type="project" value="UniProtKB-KW"/>
</dbReference>
<sequence length="821" mass="93648">MGLGVSLVDPEAKHDREWVYKRTDINWFYSNAYEKYLRQEHWSPTVVQSLSDVGTIILGHLQDPTSPGAWDKRGLVIGHVQSGKTANYLGLVAKAADAGYKFIIVIAGIHNNLRKQTQERIDEGFVGRTRDEDKWKLVGVGHNKFPHPATLTNIYADFNKRTADSSGWSINDFSKPVILVIKKNVSTLSALRQWLEELNARGNDKISDVPMLMIDDEADNASINTKKEDLDPTKTNRKIREILSLFEKSCYVGYTATPFANIFINPDAYGDENLREELFPKDFIHCLDSPNTYFGPDKVFINDESSDRILEKIEDAKDYLPFSHKKDFEIQDLPPSLYKAIQQFIIVKAIRNLRRHHGKHSSMLINVSRFVEIQKTVRTYVNVYLKSLKEAVKANYAMPEQVSDKNRYMLQLKTVFENSYSDCNVTWSKVKTELFNAVNSVRTFVVNSKSDESLNYKQYEKDGTGLTAIAIGGLSLSRGLTIEGLCISYMYRNTRMYDTLMQMGRWFGYRLGYEDLCRVHLSEDSINWYSHIAQSSDELREQIQQMKEAGLSPKKFSLYVLAHPDRLLITATNKMRTGERHIFKHNFSGRLAESYILPADRQINELNYQLIKQYWQSGFGRGLTSVQSTKKGWFIENIDICEIETFLMSFQTHPDFLERRSAVISYIKSIAELFPVADVVLISLGDVTTNTEFCLGAQERTNATLHGEGYWRTQKDRVASRGDEKIGLTSEQCDEATALAKIKDKAPSDFHYRSIRKKPLLMLHLLDLGSGDKIQKNVPAFGISFPPGDYSEGVTVVANMVWVNQLHGGVFDAPEDEEDDE</sequence>
<feature type="domain" description="Putative endonuclease Z1" evidence="1">
    <location>
        <begin position="336"/>
        <end position="565"/>
    </location>
</feature>
<dbReference type="InterPro" id="IPR027417">
    <property type="entry name" value="P-loop_NTPase"/>
</dbReference>
<dbReference type="SUPFAM" id="SSF52540">
    <property type="entry name" value="P-loop containing nucleoside triphosphate hydrolases"/>
    <property type="match status" value="1"/>
</dbReference>
<keyword evidence="2" id="KW-0255">Endonuclease</keyword>
<gene>
    <name evidence="2" type="ORF">GTH24_13505</name>
</gene>
<evidence type="ECO:0000313" key="2">
    <source>
        <dbReference type="EMBL" id="QIF96149.1"/>
    </source>
</evidence>
<dbReference type="Gene3D" id="3.40.50.300">
    <property type="entry name" value="P-loop containing nucleotide triphosphate hydrolases"/>
    <property type="match status" value="1"/>
</dbReference>
<dbReference type="AlphaFoldDB" id="A0A6G6SSX6"/>
<keyword evidence="3" id="KW-1185">Reference proteome</keyword>
<dbReference type="Proteomes" id="UP000503287">
    <property type="component" value="Chromosome"/>
</dbReference>
<dbReference type="InterPro" id="IPR018310">
    <property type="entry name" value="Put_endonuclease_Z1-dom"/>
</dbReference>
<protein>
    <submittedName>
        <fullName evidence="2">Endonuclease</fullName>
    </submittedName>
</protein>
<keyword evidence="2" id="KW-0378">Hydrolase</keyword>